<accession>A0A0F9GA29</accession>
<organism evidence="2">
    <name type="scientific">marine sediment metagenome</name>
    <dbReference type="NCBI Taxonomy" id="412755"/>
    <lineage>
        <taxon>unclassified sequences</taxon>
        <taxon>metagenomes</taxon>
        <taxon>ecological metagenomes</taxon>
    </lineage>
</organism>
<reference evidence="2" key="1">
    <citation type="journal article" date="2015" name="Nature">
        <title>Complex archaea that bridge the gap between prokaryotes and eukaryotes.</title>
        <authorList>
            <person name="Spang A."/>
            <person name="Saw J.H."/>
            <person name="Jorgensen S.L."/>
            <person name="Zaremba-Niedzwiedzka K."/>
            <person name="Martijn J."/>
            <person name="Lind A.E."/>
            <person name="van Eijk R."/>
            <person name="Schleper C."/>
            <person name="Guy L."/>
            <person name="Ettema T.J."/>
        </authorList>
    </citation>
    <scope>NUCLEOTIDE SEQUENCE</scope>
</reference>
<feature type="compositionally biased region" description="Polar residues" evidence="1">
    <location>
        <begin position="67"/>
        <end position="76"/>
    </location>
</feature>
<evidence type="ECO:0000256" key="1">
    <source>
        <dbReference type="SAM" id="MobiDB-lite"/>
    </source>
</evidence>
<evidence type="ECO:0000313" key="2">
    <source>
        <dbReference type="EMBL" id="KKL66365.1"/>
    </source>
</evidence>
<protein>
    <submittedName>
        <fullName evidence="2">Uncharacterized protein</fullName>
    </submittedName>
</protein>
<feature type="region of interest" description="Disordered" evidence="1">
    <location>
        <begin position="46"/>
        <end position="76"/>
    </location>
</feature>
<sequence length="76" mass="8694">MSTNARKSMPYKDIFESLEESLKKYPLGSQTHNLLLERKRIWQAKRSQAHASHTAMARAAKKPRITKGQNNGQKSL</sequence>
<dbReference type="AlphaFoldDB" id="A0A0F9GA29"/>
<feature type="compositionally biased region" description="Low complexity" evidence="1">
    <location>
        <begin position="49"/>
        <end position="58"/>
    </location>
</feature>
<proteinExistence type="predicted"/>
<gene>
    <name evidence="2" type="ORF">LCGC14_2145680</name>
</gene>
<dbReference type="EMBL" id="LAZR01027230">
    <property type="protein sequence ID" value="KKL66365.1"/>
    <property type="molecule type" value="Genomic_DNA"/>
</dbReference>
<name>A0A0F9GA29_9ZZZZ</name>
<comment type="caution">
    <text evidence="2">The sequence shown here is derived from an EMBL/GenBank/DDBJ whole genome shotgun (WGS) entry which is preliminary data.</text>
</comment>